<proteinExistence type="predicted"/>
<dbReference type="Proteomes" id="UP001143364">
    <property type="component" value="Unassembled WGS sequence"/>
</dbReference>
<accession>A0A9W6JI27</accession>
<dbReference type="EMBL" id="BSFK01000016">
    <property type="protein sequence ID" value="GLK77437.1"/>
    <property type="molecule type" value="Genomic_DNA"/>
</dbReference>
<evidence type="ECO:0000313" key="2">
    <source>
        <dbReference type="Proteomes" id="UP001143364"/>
    </source>
</evidence>
<sequence length="115" mass="11862">MPALDFLLNDDDGLIPNLLGEQGGRSGVVHGVTEFLLTGSVHGGDFVVEQLLDGLQTDGLSALTGFLENTLEGGDGDGDLLVEELVDDITGGKLDAHDLGNLGGLLNDTTDLLFG</sequence>
<dbReference type="RefSeq" id="WP_271205286.1">
    <property type="nucleotide sequence ID" value="NZ_BSFK01000016.1"/>
</dbReference>
<keyword evidence="2" id="KW-1185">Reference proteome</keyword>
<gene>
    <name evidence="1" type="ORF">GCM10008171_26910</name>
</gene>
<organism evidence="1 2">
    <name type="scientific">Methylopila jiangsuensis</name>
    <dbReference type="NCBI Taxonomy" id="586230"/>
    <lineage>
        <taxon>Bacteria</taxon>
        <taxon>Pseudomonadati</taxon>
        <taxon>Pseudomonadota</taxon>
        <taxon>Alphaproteobacteria</taxon>
        <taxon>Hyphomicrobiales</taxon>
        <taxon>Methylopilaceae</taxon>
        <taxon>Methylopila</taxon>
    </lineage>
</organism>
<evidence type="ECO:0000313" key="1">
    <source>
        <dbReference type="EMBL" id="GLK77437.1"/>
    </source>
</evidence>
<comment type="caution">
    <text evidence="1">The sequence shown here is derived from an EMBL/GenBank/DDBJ whole genome shotgun (WGS) entry which is preliminary data.</text>
</comment>
<reference evidence="1" key="2">
    <citation type="submission" date="2023-01" db="EMBL/GenBank/DDBJ databases">
        <authorList>
            <person name="Sun Q."/>
            <person name="Evtushenko L."/>
        </authorList>
    </citation>
    <scope>NUCLEOTIDE SEQUENCE</scope>
    <source>
        <strain evidence="1">VKM B-2555</strain>
    </source>
</reference>
<reference evidence="1" key="1">
    <citation type="journal article" date="2014" name="Int. J. Syst. Evol. Microbiol.">
        <title>Complete genome sequence of Corynebacterium casei LMG S-19264T (=DSM 44701T), isolated from a smear-ripened cheese.</title>
        <authorList>
            <consortium name="US DOE Joint Genome Institute (JGI-PGF)"/>
            <person name="Walter F."/>
            <person name="Albersmeier A."/>
            <person name="Kalinowski J."/>
            <person name="Ruckert C."/>
        </authorList>
    </citation>
    <scope>NUCLEOTIDE SEQUENCE</scope>
    <source>
        <strain evidence="1">VKM B-2555</strain>
    </source>
</reference>
<protein>
    <submittedName>
        <fullName evidence="1">Uncharacterized protein</fullName>
    </submittedName>
</protein>
<name>A0A9W6JI27_9HYPH</name>
<dbReference type="AlphaFoldDB" id="A0A9W6JI27"/>